<dbReference type="Pfam" id="PF00535">
    <property type="entry name" value="Glycos_transf_2"/>
    <property type="match status" value="1"/>
</dbReference>
<evidence type="ECO:0000259" key="1">
    <source>
        <dbReference type="Pfam" id="PF00535"/>
    </source>
</evidence>
<dbReference type="AlphaFoldDB" id="A0A3P3VQH1"/>
<evidence type="ECO:0000313" key="2">
    <source>
        <dbReference type="EMBL" id="RRJ84577.1"/>
    </source>
</evidence>
<dbReference type="Proteomes" id="UP000280792">
    <property type="component" value="Unassembled WGS sequence"/>
</dbReference>
<dbReference type="GO" id="GO:0016740">
    <property type="term" value="F:transferase activity"/>
    <property type="evidence" value="ECO:0007669"/>
    <property type="project" value="UniProtKB-KW"/>
</dbReference>
<dbReference type="InterPro" id="IPR001173">
    <property type="entry name" value="Glyco_trans_2-like"/>
</dbReference>
<organism evidence="2 3">
    <name type="scientific">Aestuariirhabdus litorea</name>
    <dbReference type="NCBI Taxonomy" id="2528527"/>
    <lineage>
        <taxon>Bacteria</taxon>
        <taxon>Pseudomonadati</taxon>
        <taxon>Pseudomonadota</taxon>
        <taxon>Gammaproteobacteria</taxon>
        <taxon>Oceanospirillales</taxon>
        <taxon>Aestuariirhabdaceae</taxon>
        <taxon>Aestuariirhabdus</taxon>
    </lineage>
</organism>
<feature type="domain" description="Glycosyltransferase 2-like" evidence="1">
    <location>
        <begin position="8"/>
        <end position="112"/>
    </location>
</feature>
<dbReference type="EMBL" id="QWEZ01000001">
    <property type="protein sequence ID" value="RRJ84577.1"/>
    <property type="molecule type" value="Genomic_DNA"/>
</dbReference>
<reference evidence="2 3" key="1">
    <citation type="submission" date="2018-08" db="EMBL/GenBank/DDBJ databases">
        <authorList>
            <person name="Khan S.A."/>
        </authorList>
    </citation>
    <scope>NUCLEOTIDE SEQUENCE [LARGE SCALE GENOMIC DNA]</scope>
    <source>
        <strain evidence="2 3">GTF-13</strain>
    </source>
</reference>
<keyword evidence="3" id="KW-1185">Reference proteome</keyword>
<dbReference type="SUPFAM" id="SSF53448">
    <property type="entry name" value="Nucleotide-diphospho-sugar transferases"/>
    <property type="match status" value="1"/>
</dbReference>
<protein>
    <submittedName>
        <fullName evidence="2">Glycosyltransferase</fullName>
    </submittedName>
</protein>
<comment type="caution">
    <text evidence="2">The sequence shown here is derived from an EMBL/GenBank/DDBJ whole genome shotgun (WGS) entry which is preliminary data.</text>
</comment>
<dbReference type="PANTHER" id="PTHR43685:SF2">
    <property type="entry name" value="GLYCOSYLTRANSFERASE 2-LIKE DOMAIN-CONTAINING PROTEIN"/>
    <property type="match status" value="1"/>
</dbReference>
<dbReference type="PANTHER" id="PTHR43685">
    <property type="entry name" value="GLYCOSYLTRANSFERASE"/>
    <property type="match status" value="1"/>
</dbReference>
<dbReference type="InterPro" id="IPR050834">
    <property type="entry name" value="Glycosyltransf_2"/>
</dbReference>
<dbReference type="Gene3D" id="3.90.550.10">
    <property type="entry name" value="Spore Coat Polysaccharide Biosynthesis Protein SpsA, Chain A"/>
    <property type="match status" value="1"/>
</dbReference>
<reference evidence="2 3" key="2">
    <citation type="submission" date="2018-12" db="EMBL/GenBank/DDBJ databases">
        <title>Simiduia agarivorans gen. nov., sp. nov., a marine, agarolytic bacterium isolated from shallow coastal water from Keelung, Taiwan.</title>
        <authorList>
            <person name="Shieh W.Y."/>
        </authorList>
    </citation>
    <scope>NUCLEOTIDE SEQUENCE [LARGE SCALE GENOMIC DNA]</scope>
    <source>
        <strain evidence="2 3">GTF-13</strain>
    </source>
</reference>
<proteinExistence type="predicted"/>
<accession>A0A3P3VQH1</accession>
<evidence type="ECO:0000313" key="3">
    <source>
        <dbReference type="Proteomes" id="UP000280792"/>
    </source>
</evidence>
<gene>
    <name evidence="2" type="ORF">D0544_05590</name>
</gene>
<keyword evidence="2" id="KW-0808">Transferase</keyword>
<name>A0A3P3VQH1_9GAMM</name>
<dbReference type="InterPro" id="IPR029044">
    <property type="entry name" value="Nucleotide-diphossugar_trans"/>
</dbReference>
<sequence length="310" mass="34631">MSASPRISVIVPVYNGARTLARALESIFEQSFPACEVIVVDDGSTDDSVAVARSCSGNIQLIQQENQGVSAARNRGVEQARGEWVAFLDADDWFYPDRLKAHASLIERYPAVELLSGNFEYWHTDGSRVQNLDTLSWKHELVASEEEGVVHVTPELRRLYAGQHVGDTHTLTIRKDLFTRVGGYPEGVAIAEDMCLLLKALDNSKHQAVVLQPLAAYFVHPESVIRSDPLASQRAALETYRRFIEGYDFHKEEVAQGANDALRRARLDLSYSLIRHRHYLAALTNQLGGVLRDRGPVVERLRDLLSVVRG</sequence>